<evidence type="ECO:0000313" key="5">
    <source>
        <dbReference type="Proteomes" id="UP000574317"/>
    </source>
</evidence>
<organism evidence="4 5">
    <name type="scientific">Fusarium napiforme</name>
    <dbReference type="NCBI Taxonomy" id="42672"/>
    <lineage>
        <taxon>Eukaryota</taxon>
        <taxon>Fungi</taxon>
        <taxon>Dikarya</taxon>
        <taxon>Ascomycota</taxon>
        <taxon>Pezizomycotina</taxon>
        <taxon>Sordariomycetes</taxon>
        <taxon>Hypocreomycetidae</taxon>
        <taxon>Hypocreales</taxon>
        <taxon>Nectriaceae</taxon>
        <taxon>Fusarium</taxon>
        <taxon>Fusarium fujikuroi species complex</taxon>
    </lineage>
</organism>
<feature type="region of interest" description="Disordered" evidence="3">
    <location>
        <begin position="518"/>
        <end position="554"/>
    </location>
</feature>
<dbReference type="AlphaFoldDB" id="A0A8H5IF73"/>
<dbReference type="Proteomes" id="UP000574317">
    <property type="component" value="Unassembled WGS sequence"/>
</dbReference>
<dbReference type="InterPro" id="IPR021858">
    <property type="entry name" value="Fun_TF"/>
</dbReference>
<keyword evidence="2" id="KW-0175">Coiled coil</keyword>
<protein>
    <recommendedName>
        <fullName evidence="6">Transcription factor</fullName>
    </recommendedName>
</protein>
<evidence type="ECO:0000256" key="1">
    <source>
        <dbReference type="ARBA" id="ARBA00023242"/>
    </source>
</evidence>
<dbReference type="PANTHER" id="PTHR37540">
    <property type="entry name" value="TRANSCRIPTION FACTOR (ACR-2), PUTATIVE-RELATED-RELATED"/>
    <property type="match status" value="1"/>
</dbReference>
<evidence type="ECO:0008006" key="6">
    <source>
        <dbReference type="Google" id="ProtNLM"/>
    </source>
</evidence>
<keyword evidence="5" id="KW-1185">Reference proteome</keyword>
<evidence type="ECO:0000313" key="4">
    <source>
        <dbReference type="EMBL" id="KAF5535714.1"/>
    </source>
</evidence>
<evidence type="ECO:0000256" key="2">
    <source>
        <dbReference type="SAM" id="Coils"/>
    </source>
</evidence>
<dbReference type="Pfam" id="PF11951">
    <property type="entry name" value="Fungal_trans_2"/>
    <property type="match status" value="1"/>
</dbReference>
<name>A0A8H5IF73_9HYPO</name>
<feature type="coiled-coil region" evidence="2">
    <location>
        <begin position="555"/>
        <end position="582"/>
    </location>
</feature>
<comment type="caution">
    <text evidence="4">The sequence shown here is derived from an EMBL/GenBank/DDBJ whole genome shotgun (WGS) entry which is preliminary data.</text>
</comment>
<dbReference type="PANTHER" id="PTHR37540:SF5">
    <property type="entry name" value="TRANSCRIPTION FACTOR DOMAIN-CONTAINING PROTEIN"/>
    <property type="match status" value="1"/>
</dbReference>
<sequence>MTGMQEPQEKKSLLFVNANQTNFPSRRNNHKPIDSEVRRHVMRDIGKARRKPSKDRKDRRFVTLTWQTQKHTYNQEIPKSRNCDHSKALEEFQVTINTPTLYALAVFEREWGEDSFSAYGFTLIMTTGKNAMSGTSTESRHTAFLANAFWSPFAFRKSAFLKHYQQIFSSPEVLIQLYRQSSLELKSIALERSLMTIQCIESRITSSDTSWATSDSVVSAVLALICYNFSNQEFGQAMVHIRGIWIVIETRGGISTVEDNQDLFLMISWVDITAALLHNTKPLFPLPTNVDAFVGPGLSTLPDPLSGLLNGDISYGERSLAVLACMGDLNALATFLQAEQVTKGDDIWNDEEQMGLLLNAIAHDLLNQQKLQPQQSDAPFEIILESLRLGAIIWTIQVKRRCRSYPGTAQAHITTLFGIISNDVGAGNPWNCSADLRVVRLWLLVLCSLESFGLIRLMSPFYHTVAVTVAFRVIVVISVSHVASWKTPIRPPATSLQKLLRKRPRRAPRHHHWLMRLKREPDAPIEPSSSNTTPGVMTPKPVPSDGDSNLEGSSSVSLENVVLNLEEKIRELECQLRERCETSSVLTTPYASLKRKMQEELYDPISKKMKSAPEVSLEMGSFSTEVAGRYMSVVHNEVFRIAGRSGLINPADFDVGSDGVVGLSKHALKKVYSDDKS</sequence>
<keyword evidence="1" id="KW-0539">Nucleus</keyword>
<accession>A0A8H5IF73</accession>
<dbReference type="EMBL" id="JAAOAO010000586">
    <property type="protein sequence ID" value="KAF5535714.1"/>
    <property type="molecule type" value="Genomic_DNA"/>
</dbReference>
<proteinExistence type="predicted"/>
<reference evidence="4 5" key="1">
    <citation type="submission" date="2020-05" db="EMBL/GenBank/DDBJ databases">
        <title>Identification and distribution of gene clusters putatively required for synthesis of sphingolipid metabolism inhibitors in phylogenetically diverse species of the filamentous fungus Fusarium.</title>
        <authorList>
            <person name="Kim H.-S."/>
            <person name="Busman M."/>
            <person name="Brown D.W."/>
            <person name="Divon H."/>
            <person name="Uhlig S."/>
            <person name="Proctor R.H."/>
        </authorList>
    </citation>
    <scope>NUCLEOTIDE SEQUENCE [LARGE SCALE GENOMIC DNA]</scope>
    <source>
        <strain evidence="4 5">NRRL 25196</strain>
    </source>
</reference>
<evidence type="ECO:0000256" key="3">
    <source>
        <dbReference type="SAM" id="MobiDB-lite"/>
    </source>
</evidence>
<gene>
    <name evidence="4" type="ORF">FNAPI_11974</name>
</gene>